<evidence type="ECO:0000256" key="4">
    <source>
        <dbReference type="ARBA" id="ARBA00022679"/>
    </source>
</evidence>
<dbReference type="RefSeq" id="WP_303595229.1">
    <property type="nucleotide sequence ID" value="NZ_JAUORK010000027.1"/>
</dbReference>
<dbReference type="Proteomes" id="UP001170481">
    <property type="component" value="Unassembled WGS sequence"/>
</dbReference>
<sequence>MDKTLKRFEQAMEQRLTPLKANSVACLWQRLSGLSTRQLWWLARPLARVVQLCNPRERRVTRQNLGQAFPQLDSQARARLASDSLAHSTATMLELGKVWLGDEDAVRDSILEVHGRNLLDEARAEGRGVIVLAPHFGNWEVLNFWLSSHFPFTAMYEPPKFERLDPIIRNGRERMGASLVPTNSRGVAALLKALKRAEAIGILPDQEPGRGSGVFADFYGRPAYTATLLPKLVARTDARVVTGVAQRLEDGHGFAIHFLAADEGVYCEEEVASARGVNASVEAAIALAPAQYQWEYKRWRKSPQEMEQQPGWQEARFYARTYSFFSLKGWRRYFKHRRKASKRG</sequence>
<dbReference type="Pfam" id="PF03279">
    <property type="entry name" value="Lip_A_acyltrans"/>
    <property type="match status" value="1"/>
</dbReference>
<evidence type="ECO:0000256" key="5">
    <source>
        <dbReference type="ARBA" id="ARBA00023136"/>
    </source>
</evidence>
<reference evidence="7" key="1">
    <citation type="submission" date="2023-07" db="EMBL/GenBank/DDBJ databases">
        <title>Genome content predicts the carbon catabolic preferences of heterotrophic bacteria.</title>
        <authorList>
            <person name="Gralka M."/>
        </authorList>
    </citation>
    <scope>NUCLEOTIDE SEQUENCE</scope>
    <source>
        <strain evidence="7">C2R13</strain>
    </source>
</reference>
<accession>A0AAP4WWX8</accession>
<comment type="subcellular location">
    <subcellularLocation>
        <location evidence="1">Cell inner membrane</location>
    </subcellularLocation>
</comment>
<dbReference type="PANTHER" id="PTHR30606">
    <property type="entry name" value="LIPID A BIOSYNTHESIS LAUROYL ACYLTRANSFERASE"/>
    <property type="match status" value="1"/>
</dbReference>
<comment type="caution">
    <text evidence="7">The sequence shown here is derived from an EMBL/GenBank/DDBJ whole genome shotgun (WGS) entry which is preliminary data.</text>
</comment>
<evidence type="ECO:0000256" key="3">
    <source>
        <dbReference type="ARBA" id="ARBA00022519"/>
    </source>
</evidence>
<dbReference type="CDD" id="cd07984">
    <property type="entry name" value="LPLAT_LABLAT-like"/>
    <property type="match status" value="1"/>
</dbReference>
<dbReference type="GO" id="GO:0005886">
    <property type="term" value="C:plasma membrane"/>
    <property type="evidence" value="ECO:0007669"/>
    <property type="project" value="UniProtKB-SubCell"/>
</dbReference>
<evidence type="ECO:0000256" key="6">
    <source>
        <dbReference type="ARBA" id="ARBA00023315"/>
    </source>
</evidence>
<dbReference type="GO" id="GO:0016746">
    <property type="term" value="F:acyltransferase activity"/>
    <property type="evidence" value="ECO:0007669"/>
    <property type="project" value="UniProtKB-KW"/>
</dbReference>
<dbReference type="AlphaFoldDB" id="A0AAP4WWX8"/>
<dbReference type="EMBL" id="JAUORK010000027">
    <property type="protein sequence ID" value="MDO6673550.1"/>
    <property type="molecule type" value="Genomic_DNA"/>
</dbReference>
<gene>
    <name evidence="7" type="ORF">Q4535_15700</name>
</gene>
<name>A0AAP4WWX8_9GAMM</name>
<organism evidence="7 8">
    <name type="scientific">Cobetia amphilecti</name>
    <dbReference type="NCBI Taxonomy" id="1055104"/>
    <lineage>
        <taxon>Bacteria</taxon>
        <taxon>Pseudomonadati</taxon>
        <taxon>Pseudomonadota</taxon>
        <taxon>Gammaproteobacteria</taxon>
        <taxon>Oceanospirillales</taxon>
        <taxon>Halomonadaceae</taxon>
        <taxon>Cobetia</taxon>
    </lineage>
</organism>
<keyword evidence="4" id="KW-0808">Transferase</keyword>
<evidence type="ECO:0000313" key="7">
    <source>
        <dbReference type="EMBL" id="MDO6673550.1"/>
    </source>
</evidence>
<dbReference type="GO" id="GO:0009247">
    <property type="term" value="P:glycolipid biosynthetic process"/>
    <property type="evidence" value="ECO:0007669"/>
    <property type="project" value="UniProtKB-ARBA"/>
</dbReference>
<protein>
    <submittedName>
        <fullName evidence="7">Lysophospholipid acyltransferase family protein</fullName>
    </submittedName>
</protein>
<keyword evidence="3" id="KW-0997">Cell inner membrane</keyword>
<keyword evidence="2" id="KW-1003">Cell membrane</keyword>
<evidence type="ECO:0000256" key="1">
    <source>
        <dbReference type="ARBA" id="ARBA00004533"/>
    </source>
</evidence>
<keyword evidence="6 7" id="KW-0012">Acyltransferase</keyword>
<evidence type="ECO:0000313" key="8">
    <source>
        <dbReference type="Proteomes" id="UP001170481"/>
    </source>
</evidence>
<proteinExistence type="predicted"/>
<evidence type="ECO:0000256" key="2">
    <source>
        <dbReference type="ARBA" id="ARBA00022475"/>
    </source>
</evidence>
<dbReference type="PIRSF" id="PIRSF026649">
    <property type="entry name" value="MsbB"/>
    <property type="match status" value="1"/>
</dbReference>
<dbReference type="PANTHER" id="PTHR30606:SF10">
    <property type="entry name" value="PHOSPHATIDYLINOSITOL MANNOSIDE ACYLTRANSFERASE"/>
    <property type="match status" value="1"/>
</dbReference>
<dbReference type="InterPro" id="IPR004960">
    <property type="entry name" value="LipA_acyltrans"/>
</dbReference>
<keyword evidence="5" id="KW-0472">Membrane</keyword>